<protein>
    <submittedName>
        <fullName evidence="1">Uncharacterized protein</fullName>
    </submittedName>
</protein>
<proteinExistence type="predicted"/>
<keyword evidence="2" id="KW-1185">Reference proteome</keyword>
<reference evidence="1 2" key="1">
    <citation type="submission" date="2021-01" db="EMBL/GenBank/DDBJ databases">
        <title>Whole genome shotgun sequence of Planotetraspora phitsanulokensis NBRC 104273.</title>
        <authorList>
            <person name="Komaki H."/>
            <person name="Tamura T."/>
        </authorList>
    </citation>
    <scope>NUCLEOTIDE SEQUENCE [LARGE SCALE GENOMIC DNA]</scope>
    <source>
        <strain evidence="1 2">NBRC 104273</strain>
    </source>
</reference>
<dbReference type="AlphaFoldDB" id="A0A8J3TZX2"/>
<accession>A0A8J3TZX2</accession>
<sequence length="90" mass="10284">MESYSVTAEVDLDQAGRPESFRAWCRTYTVSVVGHSWEALLPLWVEENLGKPIEELRVRHYTVLASDSQRSAVVELVARGRQWFVKGFAD</sequence>
<organism evidence="1 2">
    <name type="scientific">Planotetraspora phitsanulokensis</name>
    <dbReference type="NCBI Taxonomy" id="575192"/>
    <lineage>
        <taxon>Bacteria</taxon>
        <taxon>Bacillati</taxon>
        <taxon>Actinomycetota</taxon>
        <taxon>Actinomycetes</taxon>
        <taxon>Streptosporangiales</taxon>
        <taxon>Streptosporangiaceae</taxon>
        <taxon>Planotetraspora</taxon>
    </lineage>
</organism>
<dbReference type="EMBL" id="BOOP01000003">
    <property type="protein sequence ID" value="GII35863.1"/>
    <property type="molecule type" value="Genomic_DNA"/>
</dbReference>
<comment type="caution">
    <text evidence="1">The sequence shown here is derived from an EMBL/GenBank/DDBJ whole genome shotgun (WGS) entry which is preliminary data.</text>
</comment>
<evidence type="ECO:0000313" key="2">
    <source>
        <dbReference type="Proteomes" id="UP000622547"/>
    </source>
</evidence>
<gene>
    <name evidence="1" type="ORF">Pph01_08660</name>
</gene>
<name>A0A8J3TZX2_9ACTN</name>
<dbReference type="Proteomes" id="UP000622547">
    <property type="component" value="Unassembled WGS sequence"/>
</dbReference>
<evidence type="ECO:0000313" key="1">
    <source>
        <dbReference type="EMBL" id="GII35863.1"/>
    </source>
</evidence>
<dbReference type="RefSeq" id="WP_204071585.1">
    <property type="nucleotide sequence ID" value="NZ_BOOP01000003.1"/>
</dbReference>